<sequence length="330" mass="37770">MIHHQALKLVKCLCEEVVKIDYPNAAEIFTEPLRNATCLGIHEIVEEILGSFPSRIHLRSEKNQSLFHLAIVYRREKVFNLVYQMEEDRRAFLSIPDASTNNALHSAGNLALQTVTLASSKCCWCDSTDAARKVHTAPSQRTHERRWKNPPRSIHRDKQGLGQRRRVVDERHRHFLHYHGGLDHDGGICGYHTVPRGTNSDNGLPFFLEDRAFSLFGISDTLALFSSSASLLMFLSIALWGTRFFVFLTQEIDYWASDSIPLHYIHDGCIWCDIKNCVWGTRAWIVIPVAVLSSVPVTLFVLLQFPLLLDMIKSTYYPGIFRKQSNRILH</sequence>
<accession>A0ACB7ZPV8</accession>
<dbReference type="EMBL" id="CM037159">
    <property type="protein sequence ID" value="KAH7867524.1"/>
    <property type="molecule type" value="Genomic_DNA"/>
</dbReference>
<name>A0ACB7ZPV8_9ERIC</name>
<organism evidence="1 2">
    <name type="scientific">Vaccinium darrowii</name>
    <dbReference type="NCBI Taxonomy" id="229202"/>
    <lineage>
        <taxon>Eukaryota</taxon>
        <taxon>Viridiplantae</taxon>
        <taxon>Streptophyta</taxon>
        <taxon>Embryophyta</taxon>
        <taxon>Tracheophyta</taxon>
        <taxon>Spermatophyta</taxon>
        <taxon>Magnoliopsida</taxon>
        <taxon>eudicotyledons</taxon>
        <taxon>Gunneridae</taxon>
        <taxon>Pentapetalae</taxon>
        <taxon>asterids</taxon>
        <taxon>Ericales</taxon>
        <taxon>Ericaceae</taxon>
        <taxon>Vaccinioideae</taxon>
        <taxon>Vaccinieae</taxon>
        <taxon>Vaccinium</taxon>
    </lineage>
</organism>
<keyword evidence="2" id="KW-1185">Reference proteome</keyword>
<comment type="caution">
    <text evidence="1">The sequence shown here is derived from an EMBL/GenBank/DDBJ whole genome shotgun (WGS) entry which is preliminary data.</text>
</comment>
<proteinExistence type="predicted"/>
<reference evidence="1 2" key="1">
    <citation type="journal article" date="2021" name="Hortic Res">
        <title>High-quality reference genome and annotation aids understanding of berry development for evergreen blueberry (Vaccinium darrowii).</title>
        <authorList>
            <person name="Yu J."/>
            <person name="Hulse-Kemp A.M."/>
            <person name="Babiker E."/>
            <person name="Staton M."/>
        </authorList>
    </citation>
    <scope>NUCLEOTIDE SEQUENCE [LARGE SCALE GENOMIC DNA]</scope>
    <source>
        <strain evidence="2">cv. NJ 8807/NJ 8810</strain>
        <tissue evidence="1">Young leaf</tissue>
    </source>
</reference>
<gene>
    <name evidence="1" type="ORF">Vadar_034468</name>
</gene>
<evidence type="ECO:0000313" key="2">
    <source>
        <dbReference type="Proteomes" id="UP000828048"/>
    </source>
</evidence>
<dbReference type="Proteomes" id="UP000828048">
    <property type="component" value="Chromosome 9"/>
</dbReference>
<evidence type="ECO:0000313" key="1">
    <source>
        <dbReference type="EMBL" id="KAH7867524.1"/>
    </source>
</evidence>
<protein>
    <submittedName>
        <fullName evidence="1">Uncharacterized protein</fullName>
    </submittedName>
</protein>